<dbReference type="GO" id="GO:0015074">
    <property type="term" value="P:DNA integration"/>
    <property type="evidence" value="ECO:0007669"/>
    <property type="project" value="UniProtKB-KW"/>
</dbReference>
<evidence type="ECO:0000256" key="3">
    <source>
        <dbReference type="ARBA" id="ARBA00023125"/>
    </source>
</evidence>
<evidence type="ECO:0000256" key="5">
    <source>
        <dbReference type="PROSITE-ProRule" id="PRU01248"/>
    </source>
</evidence>
<protein>
    <recommendedName>
        <fullName evidence="10">Integrase</fullName>
    </recommendedName>
</protein>
<dbReference type="NCBIfam" id="NF040815">
    <property type="entry name" value="recomb_XerA_Arch"/>
    <property type="match status" value="1"/>
</dbReference>
<dbReference type="InterPro" id="IPR002104">
    <property type="entry name" value="Integrase_catalytic"/>
</dbReference>
<keyword evidence="2" id="KW-0229">DNA integration</keyword>
<keyword evidence="4" id="KW-0233">DNA recombination</keyword>
<evidence type="ECO:0000256" key="2">
    <source>
        <dbReference type="ARBA" id="ARBA00022908"/>
    </source>
</evidence>
<keyword evidence="3 5" id="KW-0238">DNA-binding</keyword>
<dbReference type="Gene3D" id="1.10.443.10">
    <property type="entry name" value="Intergrase catalytic core"/>
    <property type="match status" value="2"/>
</dbReference>
<name>A0A1F5T461_9BACT</name>
<evidence type="ECO:0008006" key="10">
    <source>
        <dbReference type="Google" id="ProtNLM"/>
    </source>
</evidence>
<dbReference type="SUPFAM" id="SSF56349">
    <property type="entry name" value="DNA breaking-rejoining enzymes"/>
    <property type="match status" value="1"/>
</dbReference>
<dbReference type="STRING" id="1798002.A2478_02340"/>
<dbReference type="Gene3D" id="1.10.150.130">
    <property type="match status" value="1"/>
</dbReference>
<feature type="domain" description="Core-binding (CB)" evidence="7">
    <location>
        <begin position="11"/>
        <end position="91"/>
    </location>
</feature>
<evidence type="ECO:0000256" key="1">
    <source>
        <dbReference type="ARBA" id="ARBA00008857"/>
    </source>
</evidence>
<dbReference type="InterPro" id="IPR010998">
    <property type="entry name" value="Integrase_recombinase_N"/>
</dbReference>
<sequence length="282" mass="32664">MIIANQKIKSKQLDTLISLKNELKLRNYSPKTCKSYIGVNLRFLDWFGKSPREVKNEDIRRYLEDLRHRGISASTLSVDINALKFYYTKVLKRKFFSDIKHPKQRQSLPVVLSVSEAKLLIDSTKNEKYRFAFCLMYGSGLRLSEVLDLRVADIDFDRKVIHIKAGKGNKDRITILAEKMIPNLKLFVKDRESDQFVIFGLAGQKLTARSVQKMFQKSLSEAQIRKPATCHSLRHSFATHLLENGTDIRYIQELLGHKKLETTQIYTHVTNSVLKNIESPYQ</sequence>
<reference evidence="8 9" key="1">
    <citation type="journal article" date="2016" name="Nat. Commun.">
        <title>Thousands of microbial genomes shed light on interconnected biogeochemical processes in an aquifer system.</title>
        <authorList>
            <person name="Anantharaman K."/>
            <person name="Brown C.T."/>
            <person name="Hug L.A."/>
            <person name="Sharon I."/>
            <person name="Castelle C.J."/>
            <person name="Probst A.J."/>
            <person name="Thomas B.C."/>
            <person name="Singh A."/>
            <person name="Wilkins M.J."/>
            <person name="Karaoz U."/>
            <person name="Brodie E.L."/>
            <person name="Williams K.H."/>
            <person name="Hubbard S.S."/>
            <person name="Banfield J.F."/>
        </authorList>
    </citation>
    <scope>NUCLEOTIDE SEQUENCE [LARGE SCALE GENOMIC DNA]</scope>
</reference>
<accession>A0A1F5T461</accession>
<dbReference type="GO" id="GO:0006310">
    <property type="term" value="P:DNA recombination"/>
    <property type="evidence" value="ECO:0007669"/>
    <property type="project" value="UniProtKB-KW"/>
</dbReference>
<dbReference type="PROSITE" id="PS51900">
    <property type="entry name" value="CB"/>
    <property type="match status" value="1"/>
</dbReference>
<dbReference type="PROSITE" id="PS51898">
    <property type="entry name" value="TYR_RECOMBINASE"/>
    <property type="match status" value="1"/>
</dbReference>
<evidence type="ECO:0000259" key="6">
    <source>
        <dbReference type="PROSITE" id="PS51898"/>
    </source>
</evidence>
<dbReference type="InterPro" id="IPR013762">
    <property type="entry name" value="Integrase-like_cat_sf"/>
</dbReference>
<organism evidence="8 9">
    <name type="scientific">Candidatus Falkowbacteria bacterium RIFOXYC2_FULL_36_12</name>
    <dbReference type="NCBI Taxonomy" id="1798002"/>
    <lineage>
        <taxon>Bacteria</taxon>
        <taxon>Candidatus Falkowiibacteriota</taxon>
    </lineage>
</organism>
<evidence type="ECO:0000313" key="9">
    <source>
        <dbReference type="Proteomes" id="UP000179001"/>
    </source>
</evidence>
<evidence type="ECO:0000313" key="8">
    <source>
        <dbReference type="EMBL" id="OGF33503.1"/>
    </source>
</evidence>
<feature type="domain" description="Tyr recombinase" evidence="6">
    <location>
        <begin position="107"/>
        <end position="279"/>
    </location>
</feature>
<dbReference type="Pfam" id="PF13495">
    <property type="entry name" value="Phage_int_SAM_4"/>
    <property type="match status" value="1"/>
</dbReference>
<evidence type="ECO:0000259" key="7">
    <source>
        <dbReference type="PROSITE" id="PS51900"/>
    </source>
</evidence>
<dbReference type="EMBL" id="MFGJ01000001">
    <property type="protein sequence ID" value="OGF33503.1"/>
    <property type="molecule type" value="Genomic_DNA"/>
</dbReference>
<dbReference type="GO" id="GO:0003677">
    <property type="term" value="F:DNA binding"/>
    <property type="evidence" value="ECO:0007669"/>
    <property type="project" value="UniProtKB-UniRule"/>
</dbReference>
<dbReference type="InterPro" id="IPR044068">
    <property type="entry name" value="CB"/>
</dbReference>
<comment type="similarity">
    <text evidence="1">Belongs to the 'phage' integrase family.</text>
</comment>
<dbReference type="PANTHER" id="PTHR30349">
    <property type="entry name" value="PHAGE INTEGRASE-RELATED"/>
    <property type="match status" value="1"/>
</dbReference>
<dbReference type="Proteomes" id="UP000179001">
    <property type="component" value="Unassembled WGS sequence"/>
</dbReference>
<dbReference type="InterPro" id="IPR011010">
    <property type="entry name" value="DNA_brk_join_enz"/>
</dbReference>
<dbReference type="InterPro" id="IPR050090">
    <property type="entry name" value="Tyrosine_recombinase_XerCD"/>
</dbReference>
<evidence type="ECO:0000256" key="4">
    <source>
        <dbReference type="ARBA" id="ARBA00023172"/>
    </source>
</evidence>
<dbReference type="AlphaFoldDB" id="A0A1F5T461"/>
<gene>
    <name evidence="8" type="ORF">A2478_02340</name>
</gene>
<dbReference type="InterPro" id="IPR004107">
    <property type="entry name" value="Integrase_SAM-like_N"/>
</dbReference>
<comment type="caution">
    <text evidence="8">The sequence shown here is derived from an EMBL/GenBank/DDBJ whole genome shotgun (WGS) entry which is preliminary data.</text>
</comment>
<dbReference type="PANTHER" id="PTHR30349:SF64">
    <property type="entry name" value="PROPHAGE INTEGRASE INTD-RELATED"/>
    <property type="match status" value="1"/>
</dbReference>
<proteinExistence type="inferred from homology"/>
<dbReference type="Pfam" id="PF00589">
    <property type="entry name" value="Phage_integrase"/>
    <property type="match status" value="1"/>
</dbReference>